<reference evidence="2" key="1">
    <citation type="submission" date="2019-11" db="EMBL/GenBank/DDBJ databases">
        <authorList>
            <person name="Feng L."/>
        </authorList>
    </citation>
    <scope>NUCLEOTIDE SEQUENCE</scope>
    <source>
        <strain evidence="2">CramosumLFYP8</strain>
    </source>
</reference>
<keyword evidence="1" id="KW-1133">Transmembrane helix</keyword>
<name>A0A6N3DBJ3_9FIRM</name>
<gene>
    <name evidence="2" type="ORF">CRLFYP8_03308</name>
</gene>
<proteinExistence type="predicted"/>
<keyword evidence="1" id="KW-0812">Transmembrane</keyword>
<evidence type="ECO:0000256" key="1">
    <source>
        <dbReference type="SAM" id="Phobius"/>
    </source>
</evidence>
<keyword evidence="1" id="KW-0472">Membrane</keyword>
<feature type="transmembrane region" description="Helical" evidence="1">
    <location>
        <begin position="6"/>
        <end position="23"/>
    </location>
</feature>
<organism evidence="2">
    <name type="scientific">Thomasclavelia ramosa</name>
    <dbReference type="NCBI Taxonomy" id="1547"/>
    <lineage>
        <taxon>Bacteria</taxon>
        <taxon>Bacillati</taxon>
        <taxon>Bacillota</taxon>
        <taxon>Erysipelotrichia</taxon>
        <taxon>Erysipelotrichales</taxon>
        <taxon>Coprobacillaceae</taxon>
        <taxon>Thomasclavelia</taxon>
    </lineage>
</organism>
<accession>A0A6N3DBJ3</accession>
<evidence type="ECO:0000313" key="2">
    <source>
        <dbReference type="EMBL" id="VYU24668.1"/>
    </source>
</evidence>
<sequence>MKKSKIYIIACLIILSGIIIYFISYQSKTSDQECGTPIPSCYVLKHVI</sequence>
<protein>
    <submittedName>
        <fullName evidence="2">Uncharacterized protein</fullName>
    </submittedName>
</protein>
<dbReference type="EMBL" id="CACRTL010000031">
    <property type="protein sequence ID" value="VYU24668.1"/>
    <property type="molecule type" value="Genomic_DNA"/>
</dbReference>
<dbReference type="AlphaFoldDB" id="A0A6N3DBJ3"/>